<dbReference type="Proteomes" id="UP001296873">
    <property type="component" value="Unassembled WGS sequence"/>
</dbReference>
<dbReference type="Gene3D" id="1.10.150.130">
    <property type="match status" value="1"/>
</dbReference>
<dbReference type="PANTHER" id="PTHR30349:SF81">
    <property type="entry name" value="TYROSINE RECOMBINASE XERC"/>
    <property type="match status" value="1"/>
</dbReference>
<evidence type="ECO:0000256" key="4">
    <source>
        <dbReference type="ARBA" id="ARBA00023172"/>
    </source>
</evidence>
<evidence type="ECO:0008006" key="11">
    <source>
        <dbReference type="Google" id="ProtNLM"/>
    </source>
</evidence>
<dbReference type="PROSITE" id="PS51900">
    <property type="entry name" value="CB"/>
    <property type="match status" value="1"/>
</dbReference>
<evidence type="ECO:0000256" key="2">
    <source>
        <dbReference type="ARBA" id="ARBA00022908"/>
    </source>
</evidence>
<name>A0ABS1DHP4_9PROT</name>
<keyword evidence="3 5" id="KW-0238">DNA-binding</keyword>
<dbReference type="PROSITE" id="PS51898">
    <property type="entry name" value="TYR_RECOMBINASE"/>
    <property type="match status" value="1"/>
</dbReference>
<evidence type="ECO:0000259" key="7">
    <source>
        <dbReference type="PROSITE" id="PS51898"/>
    </source>
</evidence>
<keyword evidence="10" id="KW-1185">Reference proteome</keyword>
<dbReference type="EMBL" id="NRRL01000051">
    <property type="protein sequence ID" value="MBK1669531.1"/>
    <property type="molecule type" value="Genomic_DNA"/>
</dbReference>
<dbReference type="Pfam" id="PF00589">
    <property type="entry name" value="Phage_integrase"/>
    <property type="match status" value="1"/>
</dbReference>
<keyword evidence="1" id="KW-0159">Chromosome partition</keyword>
<organism evidence="9 10">
    <name type="scientific">Rhodovibrio sodomensis</name>
    <dbReference type="NCBI Taxonomy" id="1088"/>
    <lineage>
        <taxon>Bacteria</taxon>
        <taxon>Pseudomonadati</taxon>
        <taxon>Pseudomonadota</taxon>
        <taxon>Alphaproteobacteria</taxon>
        <taxon>Rhodospirillales</taxon>
        <taxon>Rhodovibrionaceae</taxon>
        <taxon>Rhodovibrio</taxon>
    </lineage>
</organism>
<reference evidence="9 10" key="1">
    <citation type="journal article" date="2020" name="Microorganisms">
        <title>Osmotic Adaptation and Compatible Solute Biosynthesis of Phototrophic Bacteria as Revealed from Genome Analyses.</title>
        <authorList>
            <person name="Imhoff J.F."/>
            <person name="Rahn T."/>
            <person name="Kunzel S."/>
            <person name="Keller A."/>
            <person name="Neulinger S.C."/>
        </authorList>
    </citation>
    <scope>NUCLEOTIDE SEQUENCE [LARGE SCALE GENOMIC DNA]</scope>
    <source>
        <strain evidence="9 10">DSM 9895</strain>
    </source>
</reference>
<dbReference type="PANTHER" id="PTHR30349">
    <property type="entry name" value="PHAGE INTEGRASE-RELATED"/>
    <property type="match status" value="1"/>
</dbReference>
<evidence type="ECO:0000256" key="6">
    <source>
        <dbReference type="SAM" id="MobiDB-lite"/>
    </source>
</evidence>
<feature type="domain" description="Core-binding (CB)" evidence="8">
    <location>
        <begin position="24"/>
        <end position="115"/>
    </location>
</feature>
<evidence type="ECO:0000259" key="8">
    <source>
        <dbReference type="PROSITE" id="PS51900"/>
    </source>
</evidence>
<dbReference type="InterPro" id="IPR011010">
    <property type="entry name" value="DNA_brk_join_enz"/>
</dbReference>
<proteinExistence type="predicted"/>
<dbReference type="CDD" id="cd00397">
    <property type="entry name" value="DNA_BRE_C"/>
    <property type="match status" value="1"/>
</dbReference>
<evidence type="ECO:0000256" key="3">
    <source>
        <dbReference type="ARBA" id="ARBA00023125"/>
    </source>
</evidence>
<feature type="compositionally biased region" description="Basic and acidic residues" evidence="6">
    <location>
        <begin position="171"/>
        <end position="180"/>
    </location>
</feature>
<dbReference type="InterPro" id="IPR050090">
    <property type="entry name" value="Tyrosine_recombinase_XerCD"/>
</dbReference>
<evidence type="ECO:0000256" key="1">
    <source>
        <dbReference type="ARBA" id="ARBA00022829"/>
    </source>
</evidence>
<keyword evidence="2" id="KW-0229">DNA integration</keyword>
<comment type="caution">
    <text evidence="9">The sequence shown here is derived from an EMBL/GenBank/DDBJ whole genome shotgun (WGS) entry which is preliminary data.</text>
</comment>
<accession>A0ABS1DHP4</accession>
<dbReference type="SUPFAM" id="SSF56349">
    <property type="entry name" value="DNA breaking-rejoining enzymes"/>
    <property type="match status" value="1"/>
</dbReference>
<dbReference type="RefSeq" id="WP_200341864.1">
    <property type="nucleotide sequence ID" value="NZ_NRRL01000051.1"/>
</dbReference>
<protein>
    <recommendedName>
        <fullName evidence="11">Tyr recombinase domain-containing protein</fullName>
    </recommendedName>
</protein>
<feature type="region of interest" description="Disordered" evidence="6">
    <location>
        <begin position="159"/>
        <end position="180"/>
    </location>
</feature>
<evidence type="ECO:0000313" key="9">
    <source>
        <dbReference type="EMBL" id="MBK1669531.1"/>
    </source>
</evidence>
<keyword evidence="4" id="KW-0233">DNA recombination</keyword>
<dbReference type="InterPro" id="IPR013762">
    <property type="entry name" value="Integrase-like_cat_sf"/>
</dbReference>
<evidence type="ECO:0000313" key="10">
    <source>
        <dbReference type="Proteomes" id="UP001296873"/>
    </source>
</evidence>
<gene>
    <name evidence="9" type="ORF">CKO28_15940</name>
</gene>
<evidence type="ECO:0000256" key="5">
    <source>
        <dbReference type="PROSITE-ProRule" id="PRU01248"/>
    </source>
</evidence>
<sequence>MDPQTAIRKNLEAVPVLAEEVPADSLARWLEAYLALEATTAASSRKVQRRDLDRFLAFMRLEEKSDERARWTPRLSAAFVEALRNEVDRTGRRRYADRTIARVLAHLKTWSKWIHKHAPFPLGDPMLKIKVSMGAPPLAVDRALTPSERRRLLDAADLLPSQGGRSRDRHRYRDAAERPQRRGYRPWRTRAIVYLLVETGMRRAAAVNADLEDVDSTRARITVREKGGAQHTYKISREGLRAVQDYVAHERAADAEVLQSPALLLPAADNARSSGRLSPVAVNRAWNEVAQKAYVAGKSPHSARHAMGRHVVQKTGNVAAVQRQLGHRNASYAMQYMRVSEEELDDVVNDRSG</sequence>
<dbReference type="InterPro" id="IPR010998">
    <property type="entry name" value="Integrase_recombinase_N"/>
</dbReference>
<dbReference type="InterPro" id="IPR002104">
    <property type="entry name" value="Integrase_catalytic"/>
</dbReference>
<feature type="domain" description="Tyr recombinase" evidence="7">
    <location>
        <begin position="139"/>
        <end position="349"/>
    </location>
</feature>
<dbReference type="Gene3D" id="1.10.443.10">
    <property type="entry name" value="Intergrase catalytic core"/>
    <property type="match status" value="1"/>
</dbReference>
<dbReference type="InterPro" id="IPR044068">
    <property type="entry name" value="CB"/>
</dbReference>